<dbReference type="Pfam" id="PF04479">
    <property type="entry name" value="RTA1"/>
    <property type="match status" value="1"/>
</dbReference>
<feature type="transmembrane region" description="Helical" evidence="5">
    <location>
        <begin position="214"/>
        <end position="235"/>
    </location>
</feature>
<evidence type="ECO:0000256" key="1">
    <source>
        <dbReference type="ARBA" id="ARBA00004141"/>
    </source>
</evidence>
<proteinExistence type="predicted"/>
<dbReference type="GO" id="GO:0005886">
    <property type="term" value="C:plasma membrane"/>
    <property type="evidence" value="ECO:0007669"/>
    <property type="project" value="TreeGrafter"/>
</dbReference>
<gene>
    <name evidence="6" type="ORF">SBOR_7645</name>
</gene>
<evidence type="ECO:0008006" key="8">
    <source>
        <dbReference type="Google" id="ProtNLM"/>
    </source>
</evidence>
<dbReference type="PANTHER" id="PTHR31465">
    <property type="entry name" value="PROTEIN RTA1-RELATED"/>
    <property type="match status" value="1"/>
</dbReference>
<dbReference type="STRING" id="1432307.W9C868"/>
<feature type="transmembrane region" description="Helical" evidence="5">
    <location>
        <begin position="166"/>
        <end position="186"/>
    </location>
</feature>
<dbReference type="HOGENOM" id="CLU_033465_6_1_1"/>
<evidence type="ECO:0000256" key="5">
    <source>
        <dbReference type="SAM" id="Phobius"/>
    </source>
</evidence>
<keyword evidence="3 5" id="KW-1133">Transmembrane helix</keyword>
<dbReference type="GO" id="GO:0000324">
    <property type="term" value="C:fungal-type vacuole"/>
    <property type="evidence" value="ECO:0007669"/>
    <property type="project" value="TreeGrafter"/>
</dbReference>
<keyword evidence="2 5" id="KW-0812">Transmembrane</keyword>
<evidence type="ECO:0000256" key="2">
    <source>
        <dbReference type="ARBA" id="ARBA00022692"/>
    </source>
</evidence>
<evidence type="ECO:0000256" key="4">
    <source>
        <dbReference type="ARBA" id="ARBA00023136"/>
    </source>
</evidence>
<comment type="caution">
    <text evidence="6">The sequence shown here is derived from an EMBL/GenBank/DDBJ whole genome shotgun (WGS) entry which is preliminary data.</text>
</comment>
<dbReference type="PANTHER" id="PTHR31465:SF8">
    <property type="entry name" value="DOMAIN PROTEIN, PUTATIVE (AFU_ORTHOLOGUE AFUA_6G14140)-RELATED"/>
    <property type="match status" value="1"/>
</dbReference>
<feature type="transmembrane region" description="Helical" evidence="5">
    <location>
        <begin position="55"/>
        <end position="77"/>
    </location>
</feature>
<name>W9C868_SCLBF</name>
<dbReference type="EMBL" id="AYSA01000441">
    <property type="protein sequence ID" value="ESZ91988.1"/>
    <property type="molecule type" value="Genomic_DNA"/>
</dbReference>
<evidence type="ECO:0000313" key="7">
    <source>
        <dbReference type="Proteomes" id="UP000019487"/>
    </source>
</evidence>
<sequence>MSEPLECTSISPECPIEATVYGYTPSLGLNAFFLAFFALAGIFHLAVGIRYKTHFFGIVITLGCIGEVIGYLGRILLHNNPWSGIGFEIQIACLIFSPSFMVASIYVTLQHVVQIFGAQKSRIPARFYTRVFIAFDVLSLLLQAVGGGLAASAGEDRKMMDLGTNLMIAGIVWQVFTLLVFAALVVDYGVRMRKSWDGVPDDARIMAAQRPFKLFCIGVTVAFATIFTRCVYRIAEMVGGWANPIMRDEAGFVVMEGL</sequence>
<feature type="transmembrane region" description="Helical" evidence="5">
    <location>
        <begin position="27"/>
        <end position="48"/>
    </location>
</feature>
<dbReference type="InterPro" id="IPR007568">
    <property type="entry name" value="RTA1"/>
</dbReference>
<dbReference type="AlphaFoldDB" id="W9C868"/>
<accession>W9C868</accession>
<keyword evidence="4 5" id="KW-0472">Membrane</keyword>
<feature type="transmembrane region" description="Helical" evidence="5">
    <location>
        <begin position="89"/>
        <end position="109"/>
    </location>
</feature>
<evidence type="ECO:0000313" key="6">
    <source>
        <dbReference type="EMBL" id="ESZ91988.1"/>
    </source>
</evidence>
<comment type="subcellular location">
    <subcellularLocation>
        <location evidence="1">Membrane</location>
        <topology evidence="1">Multi-pass membrane protein</topology>
    </subcellularLocation>
</comment>
<keyword evidence="7" id="KW-1185">Reference proteome</keyword>
<protein>
    <recommendedName>
        <fullName evidence="8">RTA1 domain protein</fullName>
    </recommendedName>
</protein>
<feature type="transmembrane region" description="Helical" evidence="5">
    <location>
        <begin position="130"/>
        <end position="154"/>
    </location>
</feature>
<evidence type="ECO:0000256" key="3">
    <source>
        <dbReference type="ARBA" id="ARBA00022989"/>
    </source>
</evidence>
<reference evidence="6 7" key="1">
    <citation type="journal article" date="2014" name="Genome Announc.">
        <title>Draft genome sequence of Sclerotinia borealis, a psychrophilic plant pathogenic fungus.</title>
        <authorList>
            <person name="Mardanov A.V."/>
            <person name="Beletsky A.V."/>
            <person name="Kadnikov V.V."/>
            <person name="Ignatov A.N."/>
            <person name="Ravin N.V."/>
        </authorList>
    </citation>
    <scope>NUCLEOTIDE SEQUENCE [LARGE SCALE GENOMIC DNA]</scope>
    <source>
        <strain evidence="7">F-4157</strain>
    </source>
</reference>
<dbReference type="OrthoDB" id="4521223at2759"/>
<organism evidence="6 7">
    <name type="scientific">Sclerotinia borealis (strain F-4128)</name>
    <dbReference type="NCBI Taxonomy" id="1432307"/>
    <lineage>
        <taxon>Eukaryota</taxon>
        <taxon>Fungi</taxon>
        <taxon>Dikarya</taxon>
        <taxon>Ascomycota</taxon>
        <taxon>Pezizomycotina</taxon>
        <taxon>Leotiomycetes</taxon>
        <taxon>Helotiales</taxon>
        <taxon>Sclerotiniaceae</taxon>
        <taxon>Sclerotinia</taxon>
    </lineage>
</organism>
<dbReference type="Proteomes" id="UP000019487">
    <property type="component" value="Unassembled WGS sequence"/>
</dbReference>